<sequence>MELWTEVRRRVLTGELSRRQAAEEYHLNYRTVAKACEHVEPPGYRRSQPRKRPKMAAYLPRIAEILEADKRAPKKQRHTAKRIFERLRDEHGYDGCYESVKEAVREWKQGSQEVFLPLSHPPGEAQVDFGFASIDLAGERVQVALFVITLPYSDALFLQAFLRECTESFQEGHKRAFDFFGGVPTRISYDNSRVAISKITGPRDRERTREFLRLESHYLFASHFCLVRRANEKGKVEGLVGFGRRNFLVPVPQVDSLEELNAELARRCEADLDRTLRGKSGSKRQLLNEDQAAMLDLPKQGFDARRVTQASACGLSLVRFDTNRYSVPVAHARRPITIVATVDEVRLIDAGKLVAKHPRCWKREQDVYDPVHYLALLEKKPGDFDHARPLEKWALPSCFDELRRLLEADGLGAREYIRVLRLLERFDLKPLTDAVEYALDIGVVDADAIRVIAEHRREAPVALFSLDGRPHLRTVAVEATNVAAYGALLSAGQEGGQ</sequence>
<accession>A0A5C5ZRX2</accession>
<dbReference type="Pfam" id="PF22483">
    <property type="entry name" value="Mu-transpos_C_2"/>
    <property type="match status" value="1"/>
</dbReference>
<dbReference type="EMBL" id="SJPQ01000001">
    <property type="protein sequence ID" value="TWT90259.1"/>
    <property type="molecule type" value="Genomic_DNA"/>
</dbReference>
<evidence type="ECO:0000313" key="2">
    <source>
        <dbReference type="EMBL" id="TWT90259.1"/>
    </source>
</evidence>
<evidence type="ECO:0000259" key="1">
    <source>
        <dbReference type="Pfam" id="PF22483"/>
    </source>
</evidence>
<feature type="domain" description="Transposase for insertion sequence element IS21-like C-terminal" evidence="1">
    <location>
        <begin position="297"/>
        <end position="369"/>
    </location>
</feature>
<dbReference type="NCBIfam" id="NF033546">
    <property type="entry name" value="transpos_IS21"/>
    <property type="match status" value="1"/>
</dbReference>
<evidence type="ECO:0000313" key="3">
    <source>
        <dbReference type="Proteomes" id="UP000315440"/>
    </source>
</evidence>
<dbReference type="Proteomes" id="UP000315440">
    <property type="component" value="Unassembled WGS sequence"/>
</dbReference>
<dbReference type="PANTHER" id="PTHR35004">
    <property type="entry name" value="TRANSPOSASE RV3428C-RELATED"/>
    <property type="match status" value="1"/>
</dbReference>
<gene>
    <name evidence="2" type="ORF">Mal64_06440</name>
</gene>
<comment type="caution">
    <text evidence="2">The sequence shown here is derived from an EMBL/GenBank/DDBJ whole genome shotgun (WGS) entry which is preliminary data.</text>
</comment>
<reference evidence="2 3" key="1">
    <citation type="submission" date="2019-02" db="EMBL/GenBank/DDBJ databases">
        <title>Deep-cultivation of Planctomycetes and their phenomic and genomic characterization uncovers novel biology.</title>
        <authorList>
            <person name="Wiegand S."/>
            <person name="Jogler M."/>
            <person name="Boedeker C."/>
            <person name="Pinto D."/>
            <person name="Vollmers J."/>
            <person name="Rivas-Marin E."/>
            <person name="Kohn T."/>
            <person name="Peeters S.H."/>
            <person name="Heuer A."/>
            <person name="Rast P."/>
            <person name="Oberbeckmann S."/>
            <person name="Bunk B."/>
            <person name="Jeske O."/>
            <person name="Meyerdierks A."/>
            <person name="Storesund J.E."/>
            <person name="Kallscheuer N."/>
            <person name="Luecker S."/>
            <person name="Lage O.M."/>
            <person name="Pohl T."/>
            <person name="Merkel B.J."/>
            <person name="Hornburger P."/>
            <person name="Mueller R.-W."/>
            <person name="Bruemmer F."/>
            <person name="Labrenz M."/>
            <person name="Spormann A.M."/>
            <person name="Op Den Camp H."/>
            <person name="Overmann J."/>
            <person name="Amann R."/>
            <person name="Jetten M.S.M."/>
            <person name="Mascher T."/>
            <person name="Medema M.H."/>
            <person name="Devos D.P."/>
            <person name="Kaster A.-K."/>
            <person name="Ovreas L."/>
            <person name="Rohde M."/>
            <person name="Galperin M.Y."/>
            <person name="Jogler C."/>
        </authorList>
    </citation>
    <scope>NUCLEOTIDE SEQUENCE [LARGE SCALE GENOMIC DNA]</scope>
    <source>
        <strain evidence="2 3">Mal64</strain>
    </source>
</reference>
<dbReference type="InterPro" id="IPR054353">
    <property type="entry name" value="IstA-like_C"/>
</dbReference>
<dbReference type="PANTHER" id="PTHR35004:SF7">
    <property type="entry name" value="INTEGRASE PROTEIN"/>
    <property type="match status" value="1"/>
</dbReference>
<dbReference type="RefSeq" id="WP_146396949.1">
    <property type="nucleotide sequence ID" value="NZ_SJPQ01000001.1"/>
</dbReference>
<keyword evidence="3" id="KW-1185">Reference proteome</keyword>
<protein>
    <submittedName>
        <fullName evidence="2">Integrase core domain protein</fullName>
    </submittedName>
</protein>
<organism evidence="2 3">
    <name type="scientific">Pseudobythopirellula maris</name>
    <dbReference type="NCBI Taxonomy" id="2527991"/>
    <lineage>
        <taxon>Bacteria</taxon>
        <taxon>Pseudomonadati</taxon>
        <taxon>Planctomycetota</taxon>
        <taxon>Planctomycetia</taxon>
        <taxon>Pirellulales</taxon>
        <taxon>Lacipirellulaceae</taxon>
        <taxon>Pseudobythopirellula</taxon>
    </lineage>
</organism>
<proteinExistence type="predicted"/>
<name>A0A5C5ZRX2_9BACT</name>
<dbReference type="OrthoDB" id="261225at2"/>
<dbReference type="AlphaFoldDB" id="A0A5C5ZRX2"/>